<feature type="compositionally biased region" description="Low complexity" evidence="1">
    <location>
        <begin position="691"/>
        <end position="715"/>
    </location>
</feature>
<feature type="region of interest" description="Disordered" evidence="1">
    <location>
        <begin position="85"/>
        <end position="148"/>
    </location>
</feature>
<feature type="compositionally biased region" description="Polar residues" evidence="1">
    <location>
        <begin position="638"/>
        <end position="649"/>
    </location>
</feature>
<feature type="compositionally biased region" description="Gly residues" evidence="1">
    <location>
        <begin position="670"/>
        <end position="690"/>
    </location>
</feature>
<protein>
    <submittedName>
        <fullName evidence="2">Uncharacterized protein</fullName>
    </submittedName>
</protein>
<feature type="compositionally biased region" description="Polar residues" evidence="1">
    <location>
        <begin position="174"/>
        <end position="226"/>
    </location>
</feature>
<feature type="region of interest" description="Disordered" evidence="1">
    <location>
        <begin position="588"/>
        <end position="611"/>
    </location>
</feature>
<feature type="region of interest" description="Disordered" evidence="1">
    <location>
        <begin position="1"/>
        <end position="57"/>
    </location>
</feature>
<dbReference type="EMBL" id="JAWCUI010000026">
    <property type="protein sequence ID" value="KAL1895642.1"/>
    <property type="molecule type" value="Genomic_DNA"/>
</dbReference>
<reference evidence="2 3" key="1">
    <citation type="journal article" date="2024" name="IMA Fungus">
        <title>IMA Genome - F19 : A genome assembly and annotation guide to empower mycologists, including annotated draft genome sequences of Ceratocystis pirilliformis, Diaporthe australafricana, Fusarium ophioides, Paecilomyces lecythidis, and Sporothrix stenoceras.</title>
        <authorList>
            <person name="Aylward J."/>
            <person name="Wilson A.M."/>
            <person name="Visagie C.M."/>
            <person name="Spraker J."/>
            <person name="Barnes I."/>
            <person name="Buitendag C."/>
            <person name="Ceriani C."/>
            <person name="Del Mar Angel L."/>
            <person name="du Plessis D."/>
            <person name="Fuchs T."/>
            <person name="Gasser K."/>
            <person name="Kramer D."/>
            <person name="Li W."/>
            <person name="Munsamy K."/>
            <person name="Piso A."/>
            <person name="Price J.L."/>
            <person name="Sonnekus B."/>
            <person name="Thomas C."/>
            <person name="van der Nest A."/>
            <person name="van Dijk A."/>
            <person name="van Heerden A."/>
            <person name="van Vuuren N."/>
            <person name="Yilmaz N."/>
            <person name="Duong T.A."/>
            <person name="van der Merwe N.A."/>
            <person name="Wingfield M.J."/>
            <person name="Wingfield B.D."/>
        </authorList>
    </citation>
    <scope>NUCLEOTIDE SEQUENCE [LARGE SCALE GENOMIC DNA]</scope>
    <source>
        <strain evidence="2 3">CMW 5346</strain>
    </source>
</reference>
<feature type="compositionally biased region" description="Low complexity" evidence="1">
    <location>
        <begin position="265"/>
        <end position="280"/>
    </location>
</feature>
<dbReference type="Proteomes" id="UP001583186">
    <property type="component" value="Unassembled WGS sequence"/>
</dbReference>
<comment type="caution">
    <text evidence="2">The sequence shown here is derived from an EMBL/GenBank/DDBJ whole genome shotgun (WGS) entry which is preliminary data.</text>
</comment>
<accession>A0ABR3Z612</accession>
<feature type="compositionally biased region" description="Basic and acidic residues" evidence="1">
    <location>
        <begin position="131"/>
        <end position="140"/>
    </location>
</feature>
<evidence type="ECO:0000256" key="1">
    <source>
        <dbReference type="SAM" id="MobiDB-lite"/>
    </source>
</evidence>
<sequence>MPLNSGGGSSLTEPMPPYVDDELEDGKSSGLGGLSSSICSPQPVSRVLRHPDSPIPSVEVVPLSQRLSPLPLRRRSRALTSAAMLLDGPAENGQDSLSDFERSETEDTIASTVIPVSVDPTPEPEVPGTRADADASERSTRSSSSFNPRAVPFIHVSNAPLVVDGSSGCRGRTHSVSPNFGRVGSSSERSPGPQQANNGRRVNNGQQFNRGPQFNNGLHPGQTTGIGRNYVPGPNQYPNVGQYPQPQRSHHSQGPNGPYPMPNFNYSNGMPSNNSSGSGHNRYRHPERVYGSPGYAVPNTNTGPYPYSPDDVGANNRSSISPRLPCYPTPTSIVPIQGGGGPSNIPIGHGSPPSPPVANGHTPTRPLDCFGPFQQDVHGAPQPVMGLGPFYPRGPQHVVPSQNGVNTGGAPAPVNFRLVALAAAPQQPYEWQRCSGSTGRERHDDRKARPKSPGYRDAFMGRAGIGGGCAPMHSSPTPPPHVQGQLQQQFGNQGPHGHPGPQQHMGNQGPHGLPGPQGNVPNGSQFGFARQGQFQRGNFQDLPAPVRPSPPAIMPPPSCVTPPAQIIDYSVIDPRLLSPGQVGGPVRNIGFPARGNPRGFPRTSASTSRRAVCAKSCLAHEVKLTAVDESTENEAGGESNNTTSRSTGTYHDENGNDGPGPNGGPPGPGPSAGGAGAGGSSSSGSNGNGAVGTSASSNGNTNGGIPSSSGSTSRGNGNGGTSSHNVTAAVASSPVSDNNGVSSSGPVSTDNAGNGISSLDTLSIAQVNADSIGHDNMVVDRSDSDSFRSKNWVGGSDGGVGNASSVVGAPAACSEPPLPRHTSNVTSINPFVGGTRPIHDGTINPRDLDLSALVDSVREQSQTNALSNG</sequence>
<feature type="region of interest" description="Disordered" evidence="1">
    <location>
        <begin position="167"/>
        <end position="304"/>
    </location>
</feature>
<keyword evidence="3" id="KW-1185">Reference proteome</keyword>
<organism evidence="2 3">
    <name type="scientific">Sporothrix stenoceras</name>
    <dbReference type="NCBI Taxonomy" id="5173"/>
    <lineage>
        <taxon>Eukaryota</taxon>
        <taxon>Fungi</taxon>
        <taxon>Dikarya</taxon>
        <taxon>Ascomycota</taxon>
        <taxon>Pezizomycotina</taxon>
        <taxon>Sordariomycetes</taxon>
        <taxon>Sordariomycetidae</taxon>
        <taxon>Ophiostomatales</taxon>
        <taxon>Ophiostomataceae</taxon>
        <taxon>Sporothrix</taxon>
    </lineage>
</organism>
<feature type="compositionally biased region" description="Polar residues" evidence="1">
    <location>
        <begin position="236"/>
        <end position="255"/>
    </location>
</feature>
<gene>
    <name evidence="2" type="ORF">Sste5346_005112</name>
</gene>
<feature type="compositionally biased region" description="Polar residues" evidence="1">
    <location>
        <begin position="733"/>
        <end position="754"/>
    </location>
</feature>
<feature type="region of interest" description="Disordered" evidence="1">
    <location>
        <begin position="807"/>
        <end position="840"/>
    </location>
</feature>
<feature type="region of interest" description="Disordered" evidence="1">
    <location>
        <begin position="430"/>
        <end position="528"/>
    </location>
</feature>
<feature type="compositionally biased region" description="Low complexity" evidence="1">
    <location>
        <begin position="483"/>
        <end position="511"/>
    </location>
</feature>
<name>A0ABR3Z612_9PEZI</name>
<feature type="region of interest" description="Disordered" evidence="1">
    <location>
        <begin position="628"/>
        <end position="754"/>
    </location>
</feature>
<evidence type="ECO:0000313" key="3">
    <source>
        <dbReference type="Proteomes" id="UP001583186"/>
    </source>
</evidence>
<evidence type="ECO:0000313" key="2">
    <source>
        <dbReference type="EMBL" id="KAL1895642.1"/>
    </source>
</evidence>
<proteinExistence type="predicted"/>